<dbReference type="InterPro" id="IPR036691">
    <property type="entry name" value="Endo/exonu/phosph_ase_sf"/>
</dbReference>
<gene>
    <name evidence="2" type="ORF">V1633_10540</name>
</gene>
<organism evidence="2 3">
    <name type="scientific">Plantactinospora sonchi</name>
    <dbReference type="NCBI Taxonomy" id="1544735"/>
    <lineage>
        <taxon>Bacteria</taxon>
        <taxon>Bacillati</taxon>
        <taxon>Actinomycetota</taxon>
        <taxon>Actinomycetes</taxon>
        <taxon>Micromonosporales</taxon>
        <taxon>Micromonosporaceae</taxon>
        <taxon>Plantactinospora</taxon>
    </lineage>
</organism>
<name>A0ABU7RR08_9ACTN</name>
<dbReference type="InterPro" id="IPR005135">
    <property type="entry name" value="Endo/exonuclease/phosphatase"/>
</dbReference>
<dbReference type="GO" id="GO:0004519">
    <property type="term" value="F:endonuclease activity"/>
    <property type="evidence" value="ECO:0007669"/>
    <property type="project" value="UniProtKB-KW"/>
</dbReference>
<keyword evidence="2" id="KW-0255">Endonuclease</keyword>
<keyword evidence="2" id="KW-0540">Nuclease</keyword>
<protein>
    <submittedName>
        <fullName evidence="2">Endonuclease/exonuclease/phosphatase family protein</fullName>
    </submittedName>
</protein>
<dbReference type="Proteomes" id="UP001332243">
    <property type="component" value="Unassembled WGS sequence"/>
</dbReference>
<dbReference type="EMBL" id="JAZGQK010000007">
    <property type="protein sequence ID" value="MEE6258927.1"/>
    <property type="molecule type" value="Genomic_DNA"/>
</dbReference>
<dbReference type="SUPFAM" id="SSF56219">
    <property type="entry name" value="DNase I-like"/>
    <property type="match status" value="1"/>
</dbReference>
<evidence type="ECO:0000313" key="2">
    <source>
        <dbReference type="EMBL" id="MEE6258927.1"/>
    </source>
</evidence>
<comment type="caution">
    <text evidence="2">The sequence shown here is derived from an EMBL/GenBank/DDBJ whole genome shotgun (WGS) entry which is preliminary data.</text>
</comment>
<evidence type="ECO:0000259" key="1">
    <source>
        <dbReference type="Pfam" id="PF03372"/>
    </source>
</evidence>
<dbReference type="Gene3D" id="3.60.10.10">
    <property type="entry name" value="Endonuclease/exonuclease/phosphatase"/>
    <property type="match status" value="1"/>
</dbReference>
<evidence type="ECO:0000313" key="3">
    <source>
        <dbReference type="Proteomes" id="UP001332243"/>
    </source>
</evidence>
<proteinExistence type="predicted"/>
<dbReference type="Pfam" id="PF03372">
    <property type="entry name" value="Exo_endo_phos"/>
    <property type="match status" value="1"/>
</dbReference>
<dbReference type="RefSeq" id="WP_331214047.1">
    <property type="nucleotide sequence ID" value="NZ_JAZGQK010000007.1"/>
</dbReference>
<sequence>MRAGVESVRAAAAYRTGQRGDRGAAGMRVMTYNIKNGGRDGGDPGRLDRVLQVVGEVRPDVLAVQELAGLRGDRRRLAAVEDRLSMRAYLAREWFGQPVAVLVRPPAEVVSVAPVRRPFHHAAQRVVLGTDRGPLTVVGTHLHPYSGRRRLREARWLVTATGRGDPDRMVLLMGDLNSLDPWTGHAERLARLAPRYRARHLMPDGATVDTRAVAALHRAGYVDLARQSGQAPADTVPTTGGGGAEFSGMRLDYLLATPALARLAGPVRVVTGGVAESASDHYPLVADLDLRFR</sequence>
<keyword evidence="3" id="KW-1185">Reference proteome</keyword>
<feature type="domain" description="Endonuclease/exonuclease/phosphatase" evidence="1">
    <location>
        <begin position="30"/>
        <end position="281"/>
    </location>
</feature>
<accession>A0ABU7RR08</accession>
<dbReference type="PANTHER" id="PTHR14859:SF1">
    <property type="entry name" value="PGAP2-INTERACTING PROTEIN"/>
    <property type="match status" value="1"/>
</dbReference>
<keyword evidence="2" id="KW-0378">Hydrolase</keyword>
<reference evidence="2 3" key="1">
    <citation type="submission" date="2024-01" db="EMBL/GenBank/DDBJ databases">
        <title>Genome insights into Plantactinospora sonchi sp. nov.</title>
        <authorList>
            <person name="Wang L."/>
        </authorList>
    </citation>
    <scope>NUCLEOTIDE SEQUENCE [LARGE SCALE GENOMIC DNA]</scope>
    <source>
        <strain evidence="2 3">NEAU-QY2</strain>
    </source>
</reference>
<dbReference type="InterPro" id="IPR051916">
    <property type="entry name" value="GPI-anchor_lipid_remodeler"/>
</dbReference>
<dbReference type="PANTHER" id="PTHR14859">
    <property type="entry name" value="CALCOFLUOR WHITE HYPERSENSITIVE PROTEIN PRECURSOR"/>
    <property type="match status" value="1"/>
</dbReference>